<evidence type="ECO:0000256" key="2">
    <source>
        <dbReference type="ARBA" id="ARBA00001946"/>
    </source>
</evidence>
<evidence type="ECO:0000256" key="1">
    <source>
        <dbReference type="ARBA" id="ARBA00001936"/>
    </source>
</evidence>
<keyword evidence="3" id="KW-0479">Metal-binding</keyword>
<evidence type="ECO:0000256" key="3">
    <source>
        <dbReference type="ARBA" id="ARBA00022723"/>
    </source>
</evidence>
<evidence type="ECO:0000256" key="5">
    <source>
        <dbReference type="ARBA" id="ARBA00022842"/>
    </source>
</evidence>
<dbReference type="PANTHER" id="PTHR12318:SF0">
    <property type="entry name" value="ACYL-COENZYME A DIPHOSPHATASE NUDT19"/>
    <property type="match status" value="1"/>
</dbReference>
<dbReference type="PANTHER" id="PTHR12318">
    <property type="entry name" value="TESTOSTERONE-REGULATED PROTEIN RP2"/>
    <property type="match status" value="1"/>
</dbReference>
<dbReference type="SUPFAM" id="SSF55811">
    <property type="entry name" value="Nudix"/>
    <property type="match status" value="1"/>
</dbReference>
<dbReference type="Proteomes" id="UP001596189">
    <property type="component" value="Unassembled WGS sequence"/>
</dbReference>
<dbReference type="EMBL" id="JBHSRD010000003">
    <property type="protein sequence ID" value="MFC6007078.1"/>
    <property type="molecule type" value="Genomic_DNA"/>
</dbReference>
<dbReference type="PROSITE" id="PS51462">
    <property type="entry name" value="NUDIX"/>
    <property type="match status" value="1"/>
</dbReference>
<reference evidence="9" key="1">
    <citation type="journal article" date="2019" name="Int. J. Syst. Evol. Microbiol.">
        <title>The Global Catalogue of Microorganisms (GCM) 10K type strain sequencing project: providing services to taxonomists for standard genome sequencing and annotation.</title>
        <authorList>
            <consortium name="The Broad Institute Genomics Platform"/>
            <consortium name="The Broad Institute Genome Sequencing Center for Infectious Disease"/>
            <person name="Wu L."/>
            <person name="Ma J."/>
        </authorList>
    </citation>
    <scope>NUCLEOTIDE SEQUENCE [LARGE SCALE GENOMIC DNA]</scope>
    <source>
        <strain evidence="9">KACC 14249</strain>
    </source>
</reference>
<evidence type="ECO:0000313" key="8">
    <source>
        <dbReference type="EMBL" id="MFC6007078.1"/>
    </source>
</evidence>
<protein>
    <submittedName>
        <fullName evidence="8">NUDIX hydrolase</fullName>
    </submittedName>
</protein>
<comment type="cofactor">
    <cofactor evidence="2">
        <name>Mg(2+)</name>
        <dbReference type="ChEBI" id="CHEBI:18420"/>
    </cofactor>
</comment>
<dbReference type="GO" id="GO:0016787">
    <property type="term" value="F:hydrolase activity"/>
    <property type="evidence" value="ECO:0007669"/>
    <property type="project" value="UniProtKB-KW"/>
</dbReference>
<keyword evidence="5" id="KW-0460">Magnesium</keyword>
<organism evidence="8 9">
    <name type="scientific">Angustibacter luteus</name>
    <dbReference type="NCBI Taxonomy" id="658456"/>
    <lineage>
        <taxon>Bacteria</taxon>
        <taxon>Bacillati</taxon>
        <taxon>Actinomycetota</taxon>
        <taxon>Actinomycetes</taxon>
        <taxon>Kineosporiales</taxon>
        <taxon>Kineosporiaceae</taxon>
    </lineage>
</organism>
<proteinExistence type="predicted"/>
<accession>A0ABW1JED7</accession>
<dbReference type="CDD" id="cd18870">
    <property type="entry name" value="NUDIX_AcylCoAdiphos_Nudt19"/>
    <property type="match status" value="1"/>
</dbReference>
<evidence type="ECO:0000256" key="4">
    <source>
        <dbReference type="ARBA" id="ARBA00022801"/>
    </source>
</evidence>
<sequence>MRRSFALTSRIGDHAVAFAAVDGAVEPAAPRRAATVVLVRDAAAGPQAFLMRRTSTMAFAASMHVFPGGGVDPRDCDPAVPWSGPPLSAWAERLGVDEPDAAGLVCAAVRELFEECGVLLAGAGPDDVVADLSDDSWEADRLALLDRSLALSELLTRRSLTLRTDLLTAWSRWCTPVFEPRRYDTWFFVAALPTGQRAREVGGEADHAEWLDAGTAATGGGDGTLAMMPPTLVTLEDVAQAPDVAALLARQRQLSLVMPWLVRTGDGLAIEVDLDGEGGGRPGPAGGLEDRP</sequence>
<evidence type="ECO:0000256" key="6">
    <source>
        <dbReference type="ARBA" id="ARBA00023211"/>
    </source>
</evidence>
<keyword evidence="6" id="KW-0464">Manganese</keyword>
<dbReference type="InterPro" id="IPR015797">
    <property type="entry name" value="NUDIX_hydrolase-like_dom_sf"/>
</dbReference>
<dbReference type="InterPro" id="IPR000086">
    <property type="entry name" value="NUDIX_hydrolase_dom"/>
</dbReference>
<dbReference type="Gene3D" id="3.90.79.10">
    <property type="entry name" value="Nucleoside Triphosphate Pyrophosphohydrolase"/>
    <property type="match status" value="1"/>
</dbReference>
<comment type="cofactor">
    <cofactor evidence="1">
        <name>Mn(2+)</name>
        <dbReference type="ChEBI" id="CHEBI:29035"/>
    </cofactor>
</comment>
<feature type="domain" description="Nudix hydrolase" evidence="7">
    <location>
        <begin position="30"/>
        <end position="239"/>
    </location>
</feature>
<keyword evidence="9" id="KW-1185">Reference proteome</keyword>
<dbReference type="InterPro" id="IPR039121">
    <property type="entry name" value="NUDT19"/>
</dbReference>
<evidence type="ECO:0000313" key="9">
    <source>
        <dbReference type="Proteomes" id="UP001596189"/>
    </source>
</evidence>
<evidence type="ECO:0000259" key="7">
    <source>
        <dbReference type="PROSITE" id="PS51462"/>
    </source>
</evidence>
<dbReference type="RefSeq" id="WP_345715885.1">
    <property type="nucleotide sequence ID" value="NZ_BAABFP010000004.1"/>
</dbReference>
<keyword evidence="4 8" id="KW-0378">Hydrolase</keyword>
<gene>
    <name evidence="8" type="ORF">ACFQDO_08035</name>
</gene>
<comment type="caution">
    <text evidence="8">The sequence shown here is derived from an EMBL/GenBank/DDBJ whole genome shotgun (WGS) entry which is preliminary data.</text>
</comment>
<name>A0ABW1JED7_9ACTN</name>